<dbReference type="Proteomes" id="UP000247647">
    <property type="component" value="Unassembled WGS sequence"/>
</dbReference>
<reference evidence="1" key="1">
    <citation type="submission" date="2016-12" db="EMBL/GenBank/DDBJ databases">
        <title>The genomes of Aspergillus section Nigri reveals drivers in fungal speciation.</title>
        <authorList>
            <consortium name="DOE Joint Genome Institute"/>
            <person name="Vesth T.C."/>
            <person name="Nybo J."/>
            <person name="Theobald S."/>
            <person name="Brandl J."/>
            <person name="Frisvad J.C."/>
            <person name="Nielsen K.F."/>
            <person name="Lyhne E.K."/>
            <person name="Kogle M.E."/>
            <person name="Kuo A."/>
            <person name="Riley R."/>
            <person name="Clum A."/>
            <person name="Nolan M."/>
            <person name="Lipzen A."/>
            <person name="Salamov A."/>
            <person name="Henrissat B."/>
            <person name="Wiebenga A."/>
            <person name="De Vries R.P."/>
            <person name="Grigoriev I.V."/>
            <person name="Mortensen U.H."/>
            <person name="Andersen M.R."/>
            <person name="Baker S.E."/>
        </authorList>
    </citation>
    <scope>NUCLEOTIDE SEQUENCE [LARGE SCALE GENOMIC DNA]</scope>
    <source>
        <strain evidence="1">CBS 115656</strain>
    </source>
</reference>
<protein>
    <submittedName>
        <fullName evidence="1">Uncharacterized protein</fullName>
    </submittedName>
</protein>
<accession>A0A318ZHF1</accession>
<gene>
    <name evidence="1" type="ORF">BO87DRAFT_30076</name>
</gene>
<organism evidence="1 2">
    <name type="scientific">Aspergillus neoniger (strain CBS 115656)</name>
    <dbReference type="NCBI Taxonomy" id="1448310"/>
    <lineage>
        <taxon>Eukaryota</taxon>
        <taxon>Fungi</taxon>
        <taxon>Dikarya</taxon>
        <taxon>Ascomycota</taxon>
        <taxon>Pezizomycotina</taxon>
        <taxon>Eurotiomycetes</taxon>
        <taxon>Eurotiomycetidae</taxon>
        <taxon>Eurotiales</taxon>
        <taxon>Aspergillaceae</taxon>
        <taxon>Aspergillus</taxon>
        <taxon>Aspergillus subgen. Circumdati</taxon>
    </lineage>
</organism>
<sequence length="90" mass="9550">MQPTTQASSKTEMLCAFHPSSFSSSYLATIGPSSSLIAPPVSMPGAVAMPTDCCRLVKHRPHVRLASTVHIPALTACHLYLSTSLLYGYG</sequence>
<dbReference type="OrthoDB" id="10571370at2759"/>
<dbReference type="AlphaFoldDB" id="A0A318ZHF1"/>
<dbReference type="RefSeq" id="XP_025480940.1">
    <property type="nucleotide sequence ID" value="XM_025619138.1"/>
</dbReference>
<keyword evidence="2" id="KW-1185">Reference proteome</keyword>
<evidence type="ECO:0000313" key="2">
    <source>
        <dbReference type="Proteomes" id="UP000247647"/>
    </source>
</evidence>
<proteinExistence type="predicted"/>
<dbReference type="GeneID" id="37121594"/>
<evidence type="ECO:0000313" key="1">
    <source>
        <dbReference type="EMBL" id="PYH35462.1"/>
    </source>
</evidence>
<name>A0A318ZHF1_ASPNB</name>
<dbReference type="EMBL" id="KZ821456">
    <property type="protein sequence ID" value="PYH35462.1"/>
    <property type="molecule type" value="Genomic_DNA"/>
</dbReference>